<dbReference type="PANTHER" id="PTHR11562">
    <property type="entry name" value="CATION EFFLUX PROTEIN/ ZINC TRANSPORTER"/>
    <property type="match status" value="1"/>
</dbReference>
<dbReference type="GO" id="GO:0005385">
    <property type="term" value="F:zinc ion transmembrane transporter activity"/>
    <property type="evidence" value="ECO:0007669"/>
    <property type="project" value="TreeGrafter"/>
</dbReference>
<feature type="transmembrane region" description="Helical" evidence="8">
    <location>
        <begin position="17"/>
        <end position="35"/>
    </location>
</feature>
<keyword evidence="12" id="KW-1185">Reference proteome</keyword>
<evidence type="ECO:0000313" key="11">
    <source>
        <dbReference type="EMBL" id="SEA87289.1"/>
    </source>
</evidence>
<sequence>MSHHHHHHDHTTGNIKVAFFLNFAFTIIEIIGGIMTNSMAILSDALHDLGDSLSLGLAWFLQNFSKKGKTKSFSFGYKRFSLLATLINSIVLIVGSVFILTEAIPQLLNPEQPDAGGMIILAILGIIVNGAAVFRLRGGESMNSKVMTWHLLEDVLGWAAVLLVSIIMFFADLPILDPIASIGITIFILYNIVKNLFKTMRLFLEGVPENIDYQDIIEKMNQLPNVESTHHTHLWSLDGEHHAFSTHIVVPKGATKDQVCTIKEQVKEIIEPIHLDHITIEIEYEDERCSVMENDDEKGEVQHG</sequence>
<evidence type="ECO:0000256" key="8">
    <source>
        <dbReference type="SAM" id="Phobius"/>
    </source>
</evidence>
<dbReference type="InterPro" id="IPR027470">
    <property type="entry name" value="Cation_efflux_CTD"/>
</dbReference>
<evidence type="ECO:0000259" key="10">
    <source>
        <dbReference type="Pfam" id="PF16916"/>
    </source>
</evidence>
<evidence type="ECO:0000256" key="2">
    <source>
        <dbReference type="ARBA" id="ARBA00008873"/>
    </source>
</evidence>
<gene>
    <name evidence="11" type="ORF">SAMN05421743_109188</name>
</gene>
<evidence type="ECO:0000256" key="7">
    <source>
        <dbReference type="ARBA" id="ARBA00023136"/>
    </source>
</evidence>
<dbReference type="GO" id="GO:0005886">
    <property type="term" value="C:plasma membrane"/>
    <property type="evidence" value="ECO:0007669"/>
    <property type="project" value="TreeGrafter"/>
</dbReference>
<keyword evidence="5 8" id="KW-1133">Transmembrane helix</keyword>
<reference evidence="11 12" key="1">
    <citation type="submission" date="2016-10" db="EMBL/GenBank/DDBJ databases">
        <authorList>
            <person name="de Groot N.N."/>
        </authorList>
    </citation>
    <scope>NUCLEOTIDE SEQUENCE [LARGE SCALE GENOMIC DNA]</scope>
    <source>
        <strain evidence="11 12">CCM7597</strain>
    </source>
</reference>
<feature type="domain" description="Cation efflux protein cytoplasmic" evidence="10">
    <location>
        <begin position="208"/>
        <end position="283"/>
    </location>
</feature>
<dbReference type="InterPro" id="IPR027469">
    <property type="entry name" value="Cation_efflux_TMD_sf"/>
</dbReference>
<dbReference type="NCBIfam" id="TIGR01297">
    <property type="entry name" value="CDF"/>
    <property type="match status" value="1"/>
</dbReference>
<keyword evidence="3" id="KW-0813">Transport</keyword>
<dbReference type="SUPFAM" id="SSF161111">
    <property type="entry name" value="Cation efflux protein transmembrane domain-like"/>
    <property type="match status" value="1"/>
</dbReference>
<dbReference type="Pfam" id="PF01545">
    <property type="entry name" value="Cation_efflux"/>
    <property type="match status" value="1"/>
</dbReference>
<evidence type="ECO:0000256" key="5">
    <source>
        <dbReference type="ARBA" id="ARBA00022989"/>
    </source>
</evidence>
<dbReference type="InterPro" id="IPR002524">
    <property type="entry name" value="Cation_efflux"/>
</dbReference>
<feature type="transmembrane region" description="Helical" evidence="8">
    <location>
        <begin position="82"/>
        <end position="104"/>
    </location>
</feature>
<organism evidence="11 12">
    <name type="scientific">Thalassobacillus cyri</name>
    <dbReference type="NCBI Taxonomy" id="571932"/>
    <lineage>
        <taxon>Bacteria</taxon>
        <taxon>Bacillati</taxon>
        <taxon>Bacillota</taxon>
        <taxon>Bacilli</taxon>
        <taxon>Bacillales</taxon>
        <taxon>Bacillaceae</taxon>
        <taxon>Thalassobacillus</taxon>
    </lineage>
</organism>
<feature type="transmembrane region" description="Helical" evidence="8">
    <location>
        <begin position="41"/>
        <end position="61"/>
    </location>
</feature>
<dbReference type="AlphaFoldDB" id="A0A1H4ER09"/>
<evidence type="ECO:0000256" key="4">
    <source>
        <dbReference type="ARBA" id="ARBA00022692"/>
    </source>
</evidence>
<dbReference type="OrthoDB" id="9809646at2"/>
<dbReference type="RefSeq" id="WP_093045304.1">
    <property type="nucleotide sequence ID" value="NZ_FNQR01000009.1"/>
</dbReference>
<dbReference type="Pfam" id="PF16916">
    <property type="entry name" value="ZT_dimer"/>
    <property type="match status" value="1"/>
</dbReference>
<dbReference type="SUPFAM" id="SSF160240">
    <property type="entry name" value="Cation efflux protein cytoplasmic domain-like"/>
    <property type="match status" value="1"/>
</dbReference>
<keyword evidence="6" id="KW-0406">Ion transport</keyword>
<dbReference type="InterPro" id="IPR058533">
    <property type="entry name" value="Cation_efflux_TM"/>
</dbReference>
<feature type="transmembrane region" description="Helical" evidence="8">
    <location>
        <begin position="155"/>
        <end position="173"/>
    </location>
</feature>
<dbReference type="InterPro" id="IPR050681">
    <property type="entry name" value="CDF/SLC30A"/>
</dbReference>
<dbReference type="InterPro" id="IPR036837">
    <property type="entry name" value="Cation_efflux_CTD_sf"/>
</dbReference>
<feature type="domain" description="Cation efflux protein transmembrane" evidence="9">
    <location>
        <begin position="15"/>
        <end position="202"/>
    </location>
</feature>
<name>A0A1H4ER09_9BACI</name>
<comment type="similarity">
    <text evidence="2">Belongs to the cation diffusion facilitator (CDF) transporter (TC 2.A.4) family. SLC30A subfamily.</text>
</comment>
<comment type="subcellular location">
    <subcellularLocation>
        <location evidence="1">Membrane</location>
        <topology evidence="1">Multi-pass membrane protein</topology>
    </subcellularLocation>
</comment>
<evidence type="ECO:0000256" key="1">
    <source>
        <dbReference type="ARBA" id="ARBA00004141"/>
    </source>
</evidence>
<keyword evidence="4 8" id="KW-0812">Transmembrane</keyword>
<evidence type="ECO:0000256" key="3">
    <source>
        <dbReference type="ARBA" id="ARBA00022448"/>
    </source>
</evidence>
<dbReference type="PANTHER" id="PTHR11562:SF17">
    <property type="entry name" value="RE54080P-RELATED"/>
    <property type="match status" value="1"/>
</dbReference>
<evidence type="ECO:0000313" key="12">
    <source>
        <dbReference type="Proteomes" id="UP000198584"/>
    </source>
</evidence>
<protein>
    <submittedName>
        <fullName evidence="11">Cobalt-zinc-cadmium efflux system protein</fullName>
    </submittedName>
</protein>
<feature type="transmembrane region" description="Helical" evidence="8">
    <location>
        <begin position="179"/>
        <end position="197"/>
    </location>
</feature>
<dbReference type="EMBL" id="FNQR01000009">
    <property type="protein sequence ID" value="SEA87289.1"/>
    <property type="molecule type" value="Genomic_DNA"/>
</dbReference>
<accession>A0A1H4ER09</accession>
<dbReference type="Proteomes" id="UP000198584">
    <property type="component" value="Unassembled WGS sequence"/>
</dbReference>
<dbReference type="STRING" id="571932.SAMN05421743_109188"/>
<feature type="transmembrane region" description="Helical" evidence="8">
    <location>
        <begin position="116"/>
        <end position="134"/>
    </location>
</feature>
<evidence type="ECO:0000259" key="9">
    <source>
        <dbReference type="Pfam" id="PF01545"/>
    </source>
</evidence>
<keyword evidence="7 8" id="KW-0472">Membrane</keyword>
<proteinExistence type="inferred from homology"/>
<dbReference type="Gene3D" id="1.20.1510.10">
    <property type="entry name" value="Cation efflux protein transmembrane domain"/>
    <property type="match status" value="1"/>
</dbReference>
<evidence type="ECO:0000256" key="6">
    <source>
        <dbReference type="ARBA" id="ARBA00023065"/>
    </source>
</evidence>